<dbReference type="Proteomes" id="UP000658720">
    <property type="component" value="Unassembled WGS sequence"/>
</dbReference>
<reference evidence="1 2" key="1">
    <citation type="submission" date="2020-10" db="EMBL/GenBank/DDBJ databases">
        <authorList>
            <person name="Castelo-Branco R."/>
            <person name="Eusebio N."/>
            <person name="Adriana R."/>
            <person name="Vieira A."/>
            <person name="Brugerolle De Fraissinette N."/>
            <person name="Rezende De Castro R."/>
            <person name="Schneider M.P."/>
            <person name="Vasconcelos V."/>
            <person name="Leao P.N."/>
        </authorList>
    </citation>
    <scope>NUCLEOTIDE SEQUENCE [LARGE SCALE GENOMIC DNA]</scope>
    <source>
        <strain evidence="1 2">LEGE 00031</strain>
    </source>
</reference>
<dbReference type="EMBL" id="JADEVV010000025">
    <property type="protein sequence ID" value="MBE9254189.1"/>
    <property type="molecule type" value="Genomic_DNA"/>
</dbReference>
<accession>A0ABR9VS52</accession>
<name>A0ABR9VS52_9SYNC</name>
<comment type="caution">
    <text evidence="1">The sequence shown here is derived from an EMBL/GenBank/DDBJ whole genome shotgun (WGS) entry which is preliminary data.</text>
</comment>
<protein>
    <submittedName>
        <fullName evidence="1">Uncharacterized protein</fullName>
    </submittedName>
</protein>
<evidence type="ECO:0000313" key="1">
    <source>
        <dbReference type="EMBL" id="MBE9254189.1"/>
    </source>
</evidence>
<sequence length="93" mass="10843">MMLLAFFQPLEFPDNFNQTLAINIYAETICSSQATLEVARIQASQAAMDAFNRHRQFHLFPLQLLDTSEKNTEAELLKRWDDFSQKVCPEKFE</sequence>
<organism evidence="1 2">
    <name type="scientific">Synechocystis salina LEGE 00031</name>
    <dbReference type="NCBI Taxonomy" id="1828736"/>
    <lineage>
        <taxon>Bacteria</taxon>
        <taxon>Bacillati</taxon>
        <taxon>Cyanobacteriota</taxon>
        <taxon>Cyanophyceae</taxon>
        <taxon>Synechococcales</taxon>
        <taxon>Merismopediaceae</taxon>
        <taxon>Synechocystis</taxon>
    </lineage>
</organism>
<gene>
    <name evidence="1" type="ORF">IQ217_10115</name>
</gene>
<keyword evidence="2" id="KW-1185">Reference proteome</keyword>
<evidence type="ECO:0000313" key="2">
    <source>
        <dbReference type="Proteomes" id="UP000658720"/>
    </source>
</evidence>
<proteinExistence type="predicted"/>